<dbReference type="AlphaFoldDB" id="A0A450WX10"/>
<gene>
    <name evidence="1" type="ORF">BECKLFY1418C_GA0070996_109612</name>
</gene>
<evidence type="ECO:0000313" key="1">
    <source>
        <dbReference type="EMBL" id="VFK21559.1"/>
    </source>
</evidence>
<sequence length="70" mass="8120">MSKWLLQWMAYPLQNPGAKMLSALNHARACRYRKKQHLEGLPGDLWRLICLFPAPLRFANLLISRSASLR</sequence>
<name>A0A450WX10_9GAMM</name>
<reference evidence="1" key="1">
    <citation type="submission" date="2019-02" db="EMBL/GenBank/DDBJ databases">
        <authorList>
            <person name="Gruber-Vodicka R. H."/>
            <person name="Seah K. B. B."/>
        </authorList>
    </citation>
    <scope>NUCLEOTIDE SEQUENCE</scope>
    <source>
        <strain evidence="1">BECK_BY7</strain>
    </source>
</reference>
<protein>
    <submittedName>
        <fullName evidence="1">Uncharacterized protein</fullName>
    </submittedName>
</protein>
<proteinExistence type="predicted"/>
<dbReference type="EMBL" id="CAADFN010000096">
    <property type="protein sequence ID" value="VFK21559.1"/>
    <property type="molecule type" value="Genomic_DNA"/>
</dbReference>
<organism evidence="1">
    <name type="scientific">Candidatus Kentrum sp. LFY</name>
    <dbReference type="NCBI Taxonomy" id="2126342"/>
    <lineage>
        <taxon>Bacteria</taxon>
        <taxon>Pseudomonadati</taxon>
        <taxon>Pseudomonadota</taxon>
        <taxon>Gammaproteobacteria</taxon>
        <taxon>Candidatus Kentrum</taxon>
    </lineage>
</organism>
<accession>A0A450WX10</accession>